<dbReference type="InterPro" id="IPR000551">
    <property type="entry name" value="MerR-type_HTH_dom"/>
</dbReference>
<dbReference type="PROSITE" id="PS50937">
    <property type="entry name" value="HTH_MERR_2"/>
    <property type="match status" value="1"/>
</dbReference>
<evidence type="ECO:0000256" key="2">
    <source>
        <dbReference type="ARBA" id="ARBA00023015"/>
    </source>
</evidence>
<proteinExistence type="predicted"/>
<accession>A0A7C8GQ62</accession>
<evidence type="ECO:0000256" key="1">
    <source>
        <dbReference type="ARBA" id="ARBA00022491"/>
    </source>
</evidence>
<evidence type="ECO:0000313" key="6">
    <source>
        <dbReference type="EMBL" id="KAB8125965.1"/>
    </source>
</evidence>
<feature type="domain" description="HTH merR-type" evidence="5">
    <location>
        <begin position="1"/>
        <end position="70"/>
    </location>
</feature>
<organism evidence="6 7">
    <name type="scientific">Gracilibacillus oryzae</name>
    <dbReference type="NCBI Taxonomy" id="1672701"/>
    <lineage>
        <taxon>Bacteria</taxon>
        <taxon>Bacillati</taxon>
        <taxon>Bacillota</taxon>
        <taxon>Bacilli</taxon>
        <taxon>Bacillales</taxon>
        <taxon>Bacillaceae</taxon>
        <taxon>Gracilibacillus</taxon>
    </lineage>
</organism>
<evidence type="ECO:0000313" key="7">
    <source>
        <dbReference type="Proteomes" id="UP000480246"/>
    </source>
</evidence>
<evidence type="ECO:0000256" key="4">
    <source>
        <dbReference type="ARBA" id="ARBA00023163"/>
    </source>
</evidence>
<dbReference type="PANTHER" id="PTHR30204">
    <property type="entry name" value="REDOX-CYCLING DRUG-SENSING TRANSCRIPTIONAL ACTIVATOR SOXR"/>
    <property type="match status" value="1"/>
</dbReference>
<dbReference type="PANTHER" id="PTHR30204:SF69">
    <property type="entry name" value="MERR-FAMILY TRANSCRIPTIONAL REGULATOR"/>
    <property type="match status" value="1"/>
</dbReference>
<dbReference type="SMART" id="SM00422">
    <property type="entry name" value="HTH_MERR"/>
    <property type="match status" value="1"/>
</dbReference>
<dbReference type="EMBL" id="WEID01000120">
    <property type="protein sequence ID" value="KAB8125965.1"/>
    <property type="molecule type" value="Genomic_DNA"/>
</dbReference>
<keyword evidence="3" id="KW-0238">DNA-binding</keyword>
<dbReference type="GO" id="GO:0003677">
    <property type="term" value="F:DNA binding"/>
    <property type="evidence" value="ECO:0007669"/>
    <property type="project" value="UniProtKB-KW"/>
</dbReference>
<comment type="caution">
    <text evidence="6">The sequence shown here is derived from an EMBL/GenBank/DDBJ whole genome shotgun (WGS) entry which is preliminary data.</text>
</comment>
<dbReference type="SUPFAM" id="SSF46955">
    <property type="entry name" value="Putative DNA-binding domain"/>
    <property type="match status" value="1"/>
</dbReference>
<keyword evidence="4" id="KW-0804">Transcription</keyword>
<dbReference type="InterPro" id="IPR009061">
    <property type="entry name" value="DNA-bd_dom_put_sf"/>
</dbReference>
<dbReference type="Proteomes" id="UP000480246">
    <property type="component" value="Unassembled WGS sequence"/>
</dbReference>
<dbReference type="Gene3D" id="1.10.1660.10">
    <property type="match status" value="1"/>
</dbReference>
<dbReference type="Pfam" id="PF13411">
    <property type="entry name" value="MerR_1"/>
    <property type="match status" value="1"/>
</dbReference>
<evidence type="ECO:0000259" key="5">
    <source>
        <dbReference type="PROSITE" id="PS50937"/>
    </source>
</evidence>
<keyword evidence="1" id="KW-0678">Repressor</keyword>
<evidence type="ECO:0000256" key="3">
    <source>
        <dbReference type="ARBA" id="ARBA00023125"/>
    </source>
</evidence>
<reference evidence="6 7" key="1">
    <citation type="submission" date="2019-10" db="EMBL/GenBank/DDBJ databases">
        <title>Gracilibacillus sp. nov. isolated from rice seeds.</title>
        <authorList>
            <person name="He S."/>
        </authorList>
    </citation>
    <scope>NUCLEOTIDE SEQUENCE [LARGE SCALE GENOMIC DNA]</scope>
    <source>
        <strain evidence="6 7">TD8</strain>
    </source>
</reference>
<dbReference type="OrthoDB" id="1894615at2"/>
<dbReference type="InterPro" id="IPR047057">
    <property type="entry name" value="MerR_fam"/>
</dbReference>
<protein>
    <submittedName>
        <fullName evidence="6">MerR family transcriptional regulator</fullName>
    </submittedName>
</protein>
<dbReference type="CDD" id="cd01106">
    <property type="entry name" value="HTH_TipAL-Mta"/>
    <property type="match status" value="1"/>
</dbReference>
<dbReference type="AlphaFoldDB" id="A0A7C8GQ62"/>
<dbReference type="GO" id="GO:0003700">
    <property type="term" value="F:DNA-binding transcription factor activity"/>
    <property type="evidence" value="ECO:0007669"/>
    <property type="project" value="InterPro"/>
</dbReference>
<name>A0A7C8GQ62_9BACI</name>
<keyword evidence="2" id="KW-0805">Transcription regulation</keyword>
<sequence length="258" mass="30382">MYSIGELIKKVNISRRTLHYYDEINLLKPTIVKENGYRYYSKDDIIKLQTIVALKSMDYSLQQIKEIFDKGNVQTQSQEDAWLHSLQEQIDFASKKIDALQRKQFILRSMSQVIDISGHYNEDHIFQLIKRLDSPDFADGEIPATFPADYFNEQEITILKQLPLVGSDDPRIQIAIQFVKETRKKMYLPPHSPQAQELAKKWRDCMSSWFLGNIELQEKYFHFIDSIDQEKQVVLYLDKELISFVDEILTHLKENDKA</sequence>
<keyword evidence="7" id="KW-1185">Reference proteome</keyword>
<gene>
    <name evidence="6" type="ORF">F9U64_21095</name>
</gene>